<proteinExistence type="predicted"/>
<evidence type="ECO:0000313" key="4">
    <source>
        <dbReference type="EMBL" id="CAB4130445.1"/>
    </source>
</evidence>
<dbReference type="GO" id="GO:0016787">
    <property type="term" value="F:hydrolase activity"/>
    <property type="evidence" value="ECO:0007669"/>
    <property type="project" value="UniProtKB-KW"/>
</dbReference>
<feature type="compositionally biased region" description="Low complexity" evidence="1">
    <location>
        <begin position="975"/>
        <end position="994"/>
    </location>
</feature>
<dbReference type="PROSITE" id="PS51462">
    <property type="entry name" value="NUDIX"/>
    <property type="match status" value="1"/>
</dbReference>
<dbReference type="InterPro" id="IPR000086">
    <property type="entry name" value="NUDIX_hydrolase_dom"/>
</dbReference>
<feature type="compositionally biased region" description="Basic and acidic residues" evidence="1">
    <location>
        <begin position="314"/>
        <end position="328"/>
    </location>
</feature>
<protein>
    <submittedName>
        <fullName evidence="4">Nudix_Hydrolase domain containing protein</fullName>
    </submittedName>
</protein>
<feature type="compositionally biased region" description="Low complexity" evidence="1">
    <location>
        <begin position="357"/>
        <end position="369"/>
    </location>
</feature>
<dbReference type="InterPro" id="IPR015797">
    <property type="entry name" value="NUDIX_hydrolase-like_dom_sf"/>
</dbReference>
<keyword evidence="4" id="KW-0378">Hydrolase</keyword>
<feature type="region of interest" description="Disordered" evidence="1">
    <location>
        <begin position="297"/>
        <end position="378"/>
    </location>
</feature>
<reference evidence="4" key="1">
    <citation type="submission" date="2020-04" db="EMBL/GenBank/DDBJ databases">
        <authorList>
            <person name="Chiriac C."/>
            <person name="Salcher M."/>
            <person name="Ghai R."/>
            <person name="Kavagutti S V."/>
        </authorList>
    </citation>
    <scope>NUCLEOTIDE SEQUENCE</scope>
</reference>
<feature type="region of interest" description="Disordered" evidence="1">
    <location>
        <begin position="33"/>
        <end position="62"/>
    </location>
</feature>
<name>A0A6J5L8V8_9CAUD</name>
<dbReference type="CDD" id="cd02883">
    <property type="entry name" value="NUDIX_Hydrolase"/>
    <property type="match status" value="1"/>
</dbReference>
<feature type="compositionally biased region" description="Low complexity" evidence="1">
    <location>
        <begin position="1355"/>
        <end position="1371"/>
    </location>
</feature>
<dbReference type="InterPro" id="IPR001202">
    <property type="entry name" value="WW_dom"/>
</dbReference>
<feature type="domain" description="Nudix hydrolase" evidence="3">
    <location>
        <begin position="452"/>
        <end position="574"/>
    </location>
</feature>
<evidence type="ECO:0000259" key="2">
    <source>
        <dbReference type="PROSITE" id="PS50020"/>
    </source>
</evidence>
<dbReference type="EMBL" id="LR796238">
    <property type="protein sequence ID" value="CAB4130445.1"/>
    <property type="molecule type" value="Genomic_DNA"/>
</dbReference>
<dbReference type="Pfam" id="PF00293">
    <property type="entry name" value="NUDIX"/>
    <property type="match status" value="1"/>
</dbReference>
<feature type="region of interest" description="Disordered" evidence="1">
    <location>
        <begin position="390"/>
        <end position="412"/>
    </location>
</feature>
<dbReference type="PROSITE" id="PS50020">
    <property type="entry name" value="WW_DOMAIN_2"/>
    <property type="match status" value="1"/>
</dbReference>
<feature type="region of interest" description="Disordered" evidence="1">
    <location>
        <begin position="1355"/>
        <end position="1374"/>
    </location>
</feature>
<feature type="region of interest" description="Disordered" evidence="1">
    <location>
        <begin position="961"/>
        <end position="996"/>
    </location>
</feature>
<dbReference type="SUPFAM" id="SSF55811">
    <property type="entry name" value="Nudix"/>
    <property type="match status" value="1"/>
</dbReference>
<evidence type="ECO:0000259" key="3">
    <source>
        <dbReference type="PROSITE" id="PS51462"/>
    </source>
</evidence>
<feature type="region of interest" description="Disordered" evidence="1">
    <location>
        <begin position="240"/>
        <end position="276"/>
    </location>
</feature>
<dbReference type="Gene3D" id="3.90.79.10">
    <property type="entry name" value="Nucleoside Triphosphate Pyrophosphohydrolase"/>
    <property type="match status" value="1"/>
</dbReference>
<accession>A0A6J5L8V8</accession>
<feature type="domain" description="WW" evidence="2">
    <location>
        <begin position="364"/>
        <end position="402"/>
    </location>
</feature>
<sequence length="1714" mass="181370">MANLPKSAAEAAAAVARLRQAVVKVVRHYPKGRGKKGGQFMPRDGAAPANEDDDNEWGPPSKTPILYAGWQSEDRFFEGVRSGKHDVIVFHGTSDKLLEVVKAEGLKVLPNNAKQQRATTRDSQHLFVAADRKAATYFAKLAVEHDAKLGKDTSALVFAIRVPAAHVDELGFGEHGVDSWASIESKQIPPDWIVGYQRITATGAREYTSLRKEGGDGANAFAVILCSEGQIIKAHWWSRWPKGSDQSKGGEFAPKGQGDGGGATPPGKPASGLKHNLGTYLGGGKFSGYGNPYGGSGGKPATTMKPPVDTGSAVDDKPGSKPADKSNFWDEWESGAGGQLFGSQYGGQTWQGDGTIPPAKWKPAPLPKGWKPHPSPDDHGKEVKILYPSRPSHNSTWANPDKTAVFTPGSDTPKKLNGVAFSSWKPDPKGWASVDGTNDALEHGQPFAETKGKKVGTGVIIMEPDGRIWLTRPTNGFGGYTSTFPKGTLETGLTMQQNAIKEAYEETGLKVHITGVLGDHERDMSRARFYMAKRVGGTPKDMGWESQAMSLTTLKDARKLLNRTHDRELLDELETLINIAKKAPNIGDHWTDQPRWPAGTPLGGQWREMDGGGITKPPKLAGGLEGSMPGYQQKVNALYAAAQAGDKKAIQDAIDALKKYDEKWSNGQVSSSHVRYNASIYQYGLQLQGDMDAGKKAATIADAISGPPTLAGLGPLVGGKPGGSNPGGMYSVGGEKVLVKGNAQLVAGNVTQAQSDARAHNEVLASKLLGLAGAGAPEMGLVDLQGKYGGGLGVTSKMVEKTDFNENNVLHVDLARKDYAAHAWLANYDVLGMGYDNTVIVEKNGVYSAMNIDPGGALLFRAQGLPKGLSHGVKDGVLDPTAPEFETMRKNTTEQKQVFGGMTADELQSSAKKIGNISDDQIIKTVGTYGSGSASDRLKLAANLIARRDAIVQKAAALSMPKPAPAKSGDFTQGPTTFTPAPAPAAAPKSDAAPKLGDKLAQPEVDKVVALMNKQQLEPMSKVYGNSKTAEMADAHAKAIAGVLHSHGYHVTIEKPPVANDGEHLAAIESAIVEGDKSKLASLVGTTGYISDTYKGPAAQHNEAVFNYGMNGLIAQHMKILREADKIVAGAPKIDIPPKPQFATGFEKSDKLYAKMADELQAMHAAGNVEGLTGFKTEAEKWVQNSDKGFAYHGADAWKMSSFSGKKLMAYHAALLADLNQKNDAVIVAGAKAADATLTAAKDKGAPTPEVKEAKNLPAMPIFEDSLLADTNTNASSHNVKVYKIKAAAEGGDVKAILAMNYATNTPGKKQVKLANDALAALGSSETVVMGQKKGAHPALNGGVSPAVAGAAAKNTGTTAPAPSPSATTGTVDGGKKVIDYSHLDMKDAVPTPKPTFTKSSKAHVNEQNTKLADEIEGMFKAGNLTALKGMSFPMLDKETGAQIGEKPMADHPAKDLKAYWEGSIATMQDIANPPPPLKSFDAKHAKSIADVAEQFPAKSFGTTVASAKGNEKVGFWAALGKIDNPAALMPSNIKDVTSTDVGKAFNDYKKMGSKARAFISGMQGGGLMGQYRAGAHSYGEHSLKDLAKAAYDASQTKAAGTQIYRWQNMTTDMVQKLVKSGPGTVLDGLGPMCASWHPTATKHFGQHLLEIVYAEGARAIDSHGSGKFDGEKEISILPHSRFVLQSIKVAPGGKATLRVLMLPPDKELLKSLQ</sequence>
<organism evidence="4">
    <name type="scientific">uncultured Caudovirales phage</name>
    <dbReference type="NCBI Taxonomy" id="2100421"/>
    <lineage>
        <taxon>Viruses</taxon>
        <taxon>Duplodnaviria</taxon>
        <taxon>Heunggongvirae</taxon>
        <taxon>Uroviricota</taxon>
        <taxon>Caudoviricetes</taxon>
        <taxon>Peduoviridae</taxon>
        <taxon>Maltschvirus</taxon>
        <taxon>Maltschvirus maltsch</taxon>
    </lineage>
</organism>
<evidence type="ECO:0000256" key="1">
    <source>
        <dbReference type="SAM" id="MobiDB-lite"/>
    </source>
</evidence>
<gene>
    <name evidence="4" type="ORF">UFOVP119_69</name>
</gene>